<dbReference type="EMBL" id="AP011680">
    <property type="protein sequence ID" value="BAL54179.1"/>
    <property type="molecule type" value="Genomic_DNA"/>
</dbReference>
<name>H5SDE3_9BACT</name>
<dbReference type="InterPro" id="IPR017473">
    <property type="entry name" value="Undecaprenyl-P_gluc_Ptfrase"/>
</dbReference>
<dbReference type="GO" id="GO:0016020">
    <property type="term" value="C:membrane"/>
    <property type="evidence" value="ECO:0007669"/>
    <property type="project" value="UniProtKB-SubCell"/>
</dbReference>
<dbReference type="NCBIfam" id="TIGR03025">
    <property type="entry name" value="EPS_sugtrans"/>
    <property type="match status" value="1"/>
</dbReference>
<feature type="transmembrane region" description="Helical" evidence="7">
    <location>
        <begin position="27"/>
        <end position="46"/>
    </location>
</feature>
<dbReference type="InterPro" id="IPR017475">
    <property type="entry name" value="EPS_sugar_tfrase"/>
</dbReference>
<dbReference type="SUPFAM" id="SSF51735">
    <property type="entry name" value="NAD(P)-binding Rossmann-fold domains"/>
    <property type="match status" value="1"/>
</dbReference>
<dbReference type="InterPro" id="IPR036291">
    <property type="entry name" value="NAD(P)-bd_dom_sf"/>
</dbReference>
<comment type="similarity">
    <text evidence="2">Belongs to the bacterial sugar transferase family.</text>
</comment>
<keyword evidence="6 7" id="KW-0472">Membrane</keyword>
<evidence type="ECO:0000256" key="4">
    <source>
        <dbReference type="ARBA" id="ARBA00022692"/>
    </source>
</evidence>
<organism evidence="9">
    <name type="scientific">uncultured Planctomycetota bacterium</name>
    <dbReference type="NCBI Taxonomy" id="120965"/>
    <lineage>
        <taxon>Bacteria</taxon>
        <taxon>Pseudomonadati</taxon>
        <taxon>Planctomycetota</taxon>
        <taxon>environmental samples</taxon>
    </lineage>
</organism>
<evidence type="ECO:0000256" key="5">
    <source>
        <dbReference type="ARBA" id="ARBA00022989"/>
    </source>
</evidence>
<protein>
    <submittedName>
        <fullName evidence="9">Sugar transferase</fullName>
    </submittedName>
</protein>
<accession>H5SDE3</accession>
<dbReference type="NCBIfam" id="TIGR03023">
    <property type="entry name" value="WcaJ_sugtrans"/>
    <property type="match status" value="1"/>
</dbReference>
<reference evidence="9" key="1">
    <citation type="journal article" date="2005" name="Environ. Microbiol.">
        <title>Genetic and functional properties of uncultivated thermophilic crenarchaeotes from a subsurface gold mine as revealed by analysis of genome fragments.</title>
        <authorList>
            <person name="Nunoura T."/>
            <person name="Hirayama H."/>
            <person name="Takami H."/>
            <person name="Oida H."/>
            <person name="Nishi S."/>
            <person name="Shimamura S."/>
            <person name="Suzuki Y."/>
            <person name="Inagaki F."/>
            <person name="Takai K."/>
            <person name="Nealson K.H."/>
            <person name="Horikoshi K."/>
        </authorList>
    </citation>
    <scope>NUCLEOTIDE SEQUENCE</scope>
</reference>
<proteinExistence type="inferred from homology"/>
<feature type="domain" description="Bacterial sugar transferase" evidence="8">
    <location>
        <begin position="221"/>
        <end position="400"/>
    </location>
</feature>
<evidence type="ECO:0000256" key="3">
    <source>
        <dbReference type="ARBA" id="ARBA00022679"/>
    </source>
</evidence>
<reference evidence="9" key="2">
    <citation type="journal article" date="2012" name="PLoS ONE">
        <title>A Deeply Branching Thermophilic Bacterium with an Ancient Acetyl-CoA Pathway Dominates a Subsurface Ecosystem.</title>
        <authorList>
            <person name="Takami H."/>
            <person name="Noguchi H."/>
            <person name="Takaki Y."/>
            <person name="Uchiyama I."/>
            <person name="Toyoda A."/>
            <person name="Nishi S."/>
            <person name="Chee G.-J."/>
            <person name="Arai W."/>
            <person name="Nunoura T."/>
            <person name="Itoh T."/>
            <person name="Hattori M."/>
            <person name="Takai K."/>
        </authorList>
    </citation>
    <scope>NUCLEOTIDE SEQUENCE</scope>
</reference>
<keyword evidence="5 7" id="KW-1133">Transmembrane helix</keyword>
<dbReference type="GO" id="GO:0016780">
    <property type="term" value="F:phosphotransferase activity, for other substituted phosphate groups"/>
    <property type="evidence" value="ECO:0007669"/>
    <property type="project" value="TreeGrafter"/>
</dbReference>
<feature type="transmembrane region" description="Helical" evidence="7">
    <location>
        <begin position="58"/>
        <end position="76"/>
    </location>
</feature>
<dbReference type="AlphaFoldDB" id="H5SDE3"/>
<dbReference type="Pfam" id="PF02397">
    <property type="entry name" value="Bac_transf"/>
    <property type="match status" value="1"/>
</dbReference>
<dbReference type="Gene3D" id="3.40.50.720">
    <property type="entry name" value="NAD(P)-binding Rossmann-like Domain"/>
    <property type="match status" value="1"/>
</dbReference>
<evidence type="ECO:0000256" key="2">
    <source>
        <dbReference type="ARBA" id="ARBA00006464"/>
    </source>
</evidence>
<dbReference type="PANTHER" id="PTHR30576:SF0">
    <property type="entry name" value="UNDECAPRENYL-PHOSPHATE N-ACETYLGALACTOSAMINYL 1-PHOSPHATE TRANSFERASE-RELATED"/>
    <property type="match status" value="1"/>
</dbReference>
<evidence type="ECO:0000256" key="1">
    <source>
        <dbReference type="ARBA" id="ARBA00004141"/>
    </source>
</evidence>
<gene>
    <name evidence="9" type="ORF">HGMM_F13D05C01</name>
</gene>
<sequence length="408" mass="47663">MVLLAFVAFRWAGLYEVHRLRRFREELAGALQGTILTVLLVLALLFFTKQEYYSRLTLGYFGVFLLGLVILSRRLAWSLLRHLRRRGFNTIPVVIVGTGRAARRLARSLVRHRWTGLRLYGYIEDRPNRWSRDLYIVGSIADLPRLVEQKGIRQVFIALPFKRFEEARRVFAVLADSLAEVRLVLDTPTLAPFSLATTHFDGMTLVHLRESPYFGVNRIVKRLMDITISLTAIVLLSPLMLLIAILIKLTSRGPVFYRQERCGLDGKTFYMLKFRTMRLDAEKETGPVFARPNDPRRTWLGAILRRTSLDELPQLFNVLKGDMSLVGPRPERPCFVERFRKTIPHYMARHLVKAGITGWAQVNGWRGNTSLRKRLQYDLYYIMHWNPWFDLRILWLTIWRGLIHHNAY</sequence>
<keyword evidence="3 9" id="KW-0808">Transferase</keyword>
<evidence type="ECO:0000259" key="8">
    <source>
        <dbReference type="Pfam" id="PF02397"/>
    </source>
</evidence>
<comment type="subcellular location">
    <subcellularLocation>
        <location evidence="1">Membrane</location>
        <topology evidence="1">Multi-pass membrane protein</topology>
    </subcellularLocation>
</comment>
<dbReference type="PANTHER" id="PTHR30576">
    <property type="entry name" value="COLANIC BIOSYNTHESIS UDP-GLUCOSE LIPID CARRIER TRANSFERASE"/>
    <property type="match status" value="1"/>
</dbReference>
<dbReference type="Pfam" id="PF13727">
    <property type="entry name" value="CoA_binding_3"/>
    <property type="match status" value="1"/>
</dbReference>
<evidence type="ECO:0000256" key="6">
    <source>
        <dbReference type="ARBA" id="ARBA00023136"/>
    </source>
</evidence>
<keyword evidence="4 7" id="KW-0812">Transmembrane</keyword>
<evidence type="ECO:0000313" key="9">
    <source>
        <dbReference type="EMBL" id="BAL54179.1"/>
    </source>
</evidence>
<feature type="transmembrane region" description="Helical" evidence="7">
    <location>
        <begin position="226"/>
        <end position="247"/>
    </location>
</feature>
<evidence type="ECO:0000256" key="7">
    <source>
        <dbReference type="SAM" id="Phobius"/>
    </source>
</evidence>
<dbReference type="InterPro" id="IPR003362">
    <property type="entry name" value="Bact_transf"/>
</dbReference>